<keyword evidence="4" id="KW-1185">Reference proteome</keyword>
<dbReference type="PRINTS" id="PR00081">
    <property type="entry name" value="GDHRDH"/>
</dbReference>
<dbReference type="GO" id="GO:0004316">
    <property type="term" value="F:3-oxoacyl-[acyl-carrier-protein] reductase (NADPH) activity"/>
    <property type="evidence" value="ECO:0007669"/>
    <property type="project" value="UniProtKB-EC"/>
</dbReference>
<keyword evidence="3" id="KW-0560">Oxidoreductase</keyword>
<dbReference type="PRINTS" id="PR00080">
    <property type="entry name" value="SDRFAMILY"/>
</dbReference>
<reference evidence="3 4" key="1">
    <citation type="submission" date="2021-01" db="EMBL/GenBank/DDBJ databases">
        <title>Genomic Encyclopedia of Type Strains, Phase IV (KMG-IV): sequencing the most valuable type-strain genomes for metagenomic binning, comparative biology and taxonomic classification.</title>
        <authorList>
            <person name="Goeker M."/>
        </authorList>
    </citation>
    <scope>NUCLEOTIDE SEQUENCE [LARGE SCALE GENOMIC DNA]</scope>
    <source>
        <strain evidence="3 4">DSM 24834</strain>
    </source>
</reference>
<evidence type="ECO:0000256" key="2">
    <source>
        <dbReference type="RuleBase" id="RU000363"/>
    </source>
</evidence>
<dbReference type="Proteomes" id="UP001646157">
    <property type="component" value="Unassembled WGS sequence"/>
</dbReference>
<protein>
    <submittedName>
        <fullName evidence="3">3-oxoacyl-[acyl-carrier protein] reductase</fullName>
        <ecNumber evidence="3">1.1.1.100</ecNumber>
    </submittedName>
</protein>
<comment type="caution">
    <text evidence="3">The sequence shown here is derived from an EMBL/GenBank/DDBJ whole genome shotgun (WGS) entry which is preliminary data.</text>
</comment>
<dbReference type="InterPro" id="IPR036291">
    <property type="entry name" value="NAD(P)-bd_dom_sf"/>
</dbReference>
<evidence type="ECO:0000313" key="3">
    <source>
        <dbReference type="EMBL" id="MBM7583753.1"/>
    </source>
</evidence>
<comment type="similarity">
    <text evidence="1 2">Belongs to the short-chain dehydrogenases/reductases (SDR) family.</text>
</comment>
<evidence type="ECO:0000256" key="1">
    <source>
        <dbReference type="ARBA" id="ARBA00006484"/>
    </source>
</evidence>
<sequence>MDLQLKNKKALITGSTKGIGKAIAFELAKEGVDVLVNGRNNEEVEMIVNDIKKKYPETNPQNAFGNLLNRDDRENIYNNYPNVDILVNNLGVYEMMTYEKVNDEVWKKYFDTNFLVADNMSRFYIDKMLSENFGRIIFIASEEAIMPSGNMPQYAVTKSMILSLSKSLSFLTRGKEVTINTIMPGPTLSENVENILKDMYSNSSKSFEQIEKDFVLSNLPDSHIERFIRPFEIGRMVAFVSSPHSGAIKGTAVRMDGGLIPTIY</sequence>
<dbReference type="EC" id="1.1.1.100" evidence="3"/>
<dbReference type="PANTHER" id="PTHR42879">
    <property type="entry name" value="3-OXOACYL-(ACYL-CARRIER-PROTEIN) REDUCTASE"/>
    <property type="match status" value="1"/>
</dbReference>
<dbReference type="InterPro" id="IPR002347">
    <property type="entry name" value="SDR_fam"/>
</dbReference>
<dbReference type="Gene3D" id="3.40.50.720">
    <property type="entry name" value="NAD(P)-binding Rossmann-like Domain"/>
    <property type="match status" value="1"/>
</dbReference>
<dbReference type="RefSeq" id="WP_205167993.1">
    <property type="nucleotide sequence ID" value="NZ_JAFBDZ010000001.1"/>
</dbReference>
<gene>
    <name evidence="3" type="ORF">JOC86_000290</name>
</gene>
<name>A0ABS2N7F0_9BACI</name>
<accession>A0ABS2N7F0</accession>
<dbReference type="SUPFAM" id="SSF51735">
    <property type="entry name" value="NAD(P)-binding Rossmann-fold domains"/>
    <property type="match status" value="1"/>
</dbReference>
<evidence type="ECO:0000313" key="4">
    <source>
        <dbReference type="Proteomes" id="UP001646157"/>
    </source>
</evidence>
<dbReference type="InterPro" id="IPR050259">
    <property type="entry name" value="SDR"/>
</dbReference>
<dbReference type="Pfam" id="PF00106">
    <property type="entry name" value="adh_short"/>
    <property type="match status" value="1"/>
</dbReference>
<organism evidence="3 4">
    <name type="scientific">Rossellomorea pakistanensis</name>
    <dbReference type="NCBI Taxonomy" id="992288"/>
    <lineage>
        <taxon>Bacteria</taxon>
        <taxon>Bacillati</taxon>
        <taxon>Bacillota</taxon>
        <taxon>Bacilli</taxon>
        <taxon>Bacillales</taxon>
        <taxon>Bacillaceae</taxon>
        <taxon>Rossellomorea</taxon>
    </lineage>
</organism>
<proteinExistence type="inferred from homology"/>
<dbReference type="CDD" id="cd05233">
    <property type="entry name" value="SDR_c"/>
    <property type="match status" value="1"/>
</dbReference>
<dbReference type="EMBL" id="JAFBDZ010000001">
    <property type="protein sequence ID" value="MBM7583753.1"/>
    <property type="molecule type" value="Genomic_DNA"/>
</dbReference>